<dbReference type="SUPFAM" id="SSF52540">
    <property type="entry name" value="P-loop containing nucleoside triphosphate hydrolases"/>
    <property type="match status" value="1"/>
</dbReference>
<feature type="domain" description="ABC transporter" evidence="10">
    <location>
        <begin position="328"/>
        <end position="563"/>
    </location>
</feature>
<feature type="transmembrane region" description="Helical" evidence="9">
    <location>
        <begin position="49"/>
        <end position="73"/>
    </location>
</feature>
<evidence type="ECO:0000256" key="3">
    <source>
        <dbReference type="ARBA" id="ARBA00022475"/>
    </source>
</evidence>
<feature type="transmembrane region" description="Helical" evidence="9">
    <location>
        <begin position="123"/>
        <end position="145"/>
    </location>
</feature>
<dbReference type="GO" id="GO:0016887">
    <property type="term" value="F:ATP hydrolysis activity"/>
    <property type="evidence" value="ECO:0007669"/>
    <property type="project" value="InterPro"/>
</dbReference>
<protein>
    <submittedName>
        <fullName evidence="12">Multidrug export ATP-binding/permease protein SAV1866</fullName>
        <ecNumber evidence="12">3.6.3.-</ecNumber>
    </submittedName>
</protein>
<feature type="transmembrane region" description="Helical" evidence="9">
    <location>
        <begin position="151"/>
        <end position="171"/>
    </location>
</feature>
<proteinExistence type="predicted"/>
<feature type="domain" description="ABC transmembrane type-1" evidence="11">
    <location>
        <begin position="13"/>
        <end position="295"/>
    </location>
</feature>
<name>A0AAX2J6R1_9FUSO</name>
<keyword evidence="6 12" id="KW-0067">ATP-binding</keyword>
<dbReference type="SMART" id="SM00382">
    <property type="entry name" value="AAA"/>
    <property type="match status" value="1"/>
</dbReference>
<dbReference type="CDD" id="cd18548">
    <property type="entry name" value="ABC_6TM_Tm287_like"/>
    <property type="match status" value="1"/>
</dbReference>
<dbReference type="PROSITE" id="PS50893">
    <property type="entry name" value="ABC_TRANSPORTER_2"/>
    <property type="match status" value="1"/>
</dbReference>
<dbReference type="PROSITE" id="PS00211">
    <property type="entry name" value="ABC_TRANSPORTER_1"/>
    <property type="match status" value="1"/>
</dbReference>
<dbReference type="EMBL" id="LS483487">
    <property type="protein sequence ID" value="SQI99940.1"/>
    <property type="molecule type" value="Genomic_DNA"/>
</dbReference>
<evidence type="ECO:0000256" key="8">
    <source>
        <dbReference type="ARBA" id="ARBA00023136"/>
    </source>
</evidence>
<comment type="subcellular location">
    <subcellularLocation>
        <location evidence="1">Cell membrane</location>
        <topology evidence="1">Multi-pass membrane protein</topology>
    </subcellularLocation>
</comment>
<dbReference type="GO" id="GO:0015421">
    <property type="term" value="F:ABC-type oligopeptide transporter activity"/>
    <property type="evidence" value="ECO:0007669"/>
    <property type="project" value="TreeGrafter"/>
</dbReference>
<dbReference type="Pfam" id="PF00664">
    <property type="entry name" value="ABC_membrane"/>
    <property type="match status" value="1"/>
</dbReference>
<reference evidence="12 13" key="1">
    <citation type="submission" date="2018-06" db="EMBL/GenBank/DDBJ databases">
        <authorList>
            <consortium name="Pathogen Informatics"/>
            <person name="Doyle S."/>
        </authorList>
    </citation>
    <scope>NUCLEOTIDE SEQUENCE [LARGE SCALE GENOMIC DNA]</scope>
    <source>
        <strain evidence="12 13">NCTC12112</strain>
    </source>
</reference>
<keyword evidence="4 9" id="KW-0812">Transmembrane</keyword>
<evidence type="ECO:0000256" key="5">
    <source>
        <dbReference type="ARBA" id="ARBA00022741"/>
    </source>
</evidence>
<evidence type="ECO:0000259" key="11">
    <source>
        <dbReference type="PROSITE" id="PS50929"/>
    </source>
</evidence>
<feature type="transmembrane region" description="Helical" evidence="9">
    <location>
        <begin position="237"/>
        <end position="257"/>
    </location>
</feature>
<evidence type="ECO:0000256" key="1">
    <source>
        <dbReference type="ARBA" id="ARBA00004651"/>
    </source>
</evidence>
<dbReference type="InterPro" id="IPR003593">
    <property type="entry name" value="AAA+_ATPase"/>
</dbReference>
<organism evidence="12 13">
    <name type="scientific">Fusobacterium ulcerans</name>
    <dbReference type="NCBI Taxonomy" id="861"/>
    <lineage>
        <taxon>Bacteria</taxon>
        <taxon>Fusobacteriati</taxon>
        <taxon>Fusobacteriota</taxon>
        <taxon>Fusobacteriia</taxon>
        <taxon>Fusobacteriales</taxon>
        <taxon>Fusobacteriaceae</taxon>
        <taxon>Fusobacterium</taxon>
    </lineage>
</organism>
<keyword evidence="3" id="KW-1003">Cell membrane</keyword>
<dbReference type="PANTHER" id="PTHR43394:SF1">
    <property type="entry name" value="ATP-BINDING CASSETTE SUB-FAMILY B MEMBER 10, MITOCHONDRIAL"/>
    <property type="match status" value="1"/>
</dbReference>
<sequence length="576" mass="65111">MFKIFKPFIPKALLAAFFKMGEAFCDLSLPLIMAKIIDIGVSNKDLTYITRMGGTMVAIALGGYICSIFCNYFSVHATQNFGATLRDKVFTKIQSFNFVHLNKFTQASLITRMTKDVDQIMNMFLMCIRMVLRGLVTGVGAVIMAVSINPVLAILFIFIVPTIVGTTMYYMKKSFGIYAEVQKKLDNLTLVMRENLTGIRVIRALSKEKIEAERFKEKNDDLKLKTIEADNLMASKLPFITLIMNIGVVAVLWFGGIRVNYGKMHLGEVVAFINYLNMLLFSMNALSFLFTLYSRTAISYRRVKEVLFEDVSNMSEEEFEKVFTDTVIEFKNVSFSYDKTDNYILENINLKIKKGENIGIIGGIGSGKTSLIALIPKFYEVTKGEVLIDGINVNKYKEKELRDKIGIVMQKSFLFSQSIEQNIKWGNEKASEEAVKNVISIVQGKDFVEKLPEQYKTEVTKGGTNFSGGQKQRLSIARTLIKEPEILIFDDSFSALDFITEYNLKNELKNYLKNTTILTISQRVASLMKMDRIIVMDNGKVVGFDSHAALAEKCEVYREICESQEICIPGGSYCEV</sequence>
<keyword evidence="7 9" id="KW-1133">Transmembrane helix</keyword>
<dbReference type="InterPro" id="IPR027417">
    <property type="entry name" value="P-loop_NTPase"/>
</dbReference>
<gene>
    <name evidence="12" type="ORF">NCTC12112_00312</name>
</gene>
<dbReference type="GeneID" id="78454907"/>
<dbReference type="PANTHER" id="PTHR43394">
    <property type="entry name" value="ATP-DEPENDENT PERMEASE MDL1, MITOCHONDRIAL"/>
    <property type="match status" value="1"/>
</dbReference>
<dbReference type="SUPFAM" id="SSF90123">
    <property type="entry name" value="ABC transporter transmembrane region"/>
    <property type="match status" value="1"/>
</dbReference>
<dbReference type="Pfam" id="PF00005">
    <property type="entry name" value="ABC_tran"/>
    <property type="match status" value="1"/>
</dbReference>
<keyword evidence="2" id="KW-0813">Transport</keyword>
<dbReference type="PROSITE" id="PS50929">
    <property type="entry name" value="ABC_TM1F"/>
    <property type="match status" value="1"/>
</dbReference>
<dbReference type="EC" id="3.6.3.-" evidence="12"/>
<dbReference type="AlphaFoldDB" id="A0AAX2J6R1"/>
<dbReference type="InterPro" id="IPR011527">
    <property type="entry name" value="ABC1_TM_dom"/>
</dbReference>
<dbReference type="RefSeq" id="WP_005979150.1">
    <property type="nucleotide sequence ID" value="NZ_CABKNW010000004.1"/>
</dbReference>
<accession>A0AAX2J6R1</accession>
<evidence type="ECO:0000256" key="4">
    <source>
        <dbReference type="ARBA" id="ARBA00022692"/>
    </source>
</evidence>
<evidence type="ECO:0000313" key="13">
    <source>
        <dbReference type="Proteomes" id="UP000249008"/>
    </source>
</evidence>
<dbReference type="Gene3D" id="1.20.1560.10">
    <property type="entry name" value="ABC transporter type 1, transmembrane domain"/>
    <property type="match status" value="1"/>
</dbReference>
<evidence type="ECO:0000256" key="6">
    <source>
        <dbReference type="ARBA" id="ARBA00022840"/>
    </source>
</evidence>
<dbReference type="InterPro" id="IPR036640">
    <property type="entry name" value="ABC1_TM_sf"/>
</dbReference>
<dbReference type="Gene3D" id="3.40.50.300">
    <property type="entry name" value="P-loop containing nucleotide triphosphate hydrolases"/>
    <property type="match status" value="1"/>
</dbReference>
<dbReference type="KEGG" id="ful:C4N20_08800"/>
<dbReference type="GO" id="GO:0090374">
    <property type="term" value="P:oligopeptide export from mitochondrion"/>
    <property type="evidence" value="ECO:0007669"/>
    <property type="project" value="TreeGrafter"/>
</dbReference>
<keyword evidence="12" id="KW-0378">Hydrolase</keyword>
<evidence type="ECO:0000256" key="2">
    <source>
        <dbReference type="ARBA" id="ARBA00022448"/>
    </source>
</evidence>
<evidence type="ECO:0000259" key="10">
    <source>
        <dbReference type="PROSITE" id="PS50893"/>
    </source>
</evidence>
<evidence type="ECO:0000256" key="7">
    <source>
        <dbReference type="ARBA" id="ARBA00022989"/>
    </source>
</evidence>
<dbReference type="GO" id="GO:0005524">
    <property type="term" value="F:ATP binding"/>
    <property type="evidence" value="ECO:0007669"/>
    <property type="project" value="UniProtKB-KW"/>
</dbReference>
<keyword evidence="5" id="KW-0547">Nucleotide-binding</keyword>
<evidence type="ECO:0000313" key="12">
    <source>
        <dbReference type="EMBL" id="SQI99940.1"/>
    </source>
</evidence>
<dbReference type="FunFam" id="3.40.50.300:FF:000221">
    <property type="entry name" value="Multidrug ABC transporter ATP-binding protein"/>
    <property type="match status" value="1"/>
</dbReference>
<evidence type="ECO:0000256" key="9">
    <source>
        <dbReference type="SAM" id="Phobius"/>
    </source>
</evidence>
<dbReference type="Proteomes" id="UP000249008">
    <property type="component" value="Chromosome 1"/>
</dbReference>
<keyword evidence="8 9" id="KW-0472">Membrane</keyword>
<dbReference type="InterPro" id="IPR017871">
    <property type="entry name" value="ABC_transporter-like_CS"/>
</dbReference>
<dbReference type="InterPro" id="IPR039421">
    <property type="entry name" value="Type_1_exporter"/>
</dbReference>
<dbReference type="InterPro" id="IPR003439">
    <property type="entry name" value="ABC_transporter-like_ATP-bd"/>
</dbReference>
<feature type="transmembrane region" description="Helical" evidence="9">
    <location>
        <begin position="269"/>
        <end position="293"/>
    </location>
</feature>
<dbReference type="GO" id="GO:0005886">
    <property type="term" value="C:plasma membrane"/>
    <property type="evidence" value="ECO:0007669"/>
    <property type="project" value="UniProtKB-SubCell"/>
</dbReference>